<protein>
    <recommendedName>
        <fullName evidence="1">Transcription factor IIIC subunit Tfc1/Sfc1 triple barrel domain-containing protein</fullName>
    </recommendedName>
</protein>
<keyword evidence="3" id="KW-1185">Reference proteome</keyword>
<dbReference type="GO" id="GO:0001003">
    <property type="term" value="F:RNA polymerase III type 2 promoter sequence-specific DNA binding"/>
    <property type="evidence" value="ECO:0007669"/>
    <property type="project" value="TreeGrafter"/>
</dbReference>
<dbReference type="GO" id="GO:0000127">
    <property type="term" value="C:transcription factor TFIIIC complex"/>
    <property type="evidence" value="ECO:0007669"/>
    <property type="project" value="InterPro"/>
</dbReference>
<dbReference type="InterPro" id="IPR042536">
    <property type="entry name" value="TFIIIC_tauA_Sfc1"/>
</dbReference>
<dbReference type="GO" id="GO:0006384">
    <property type="term" value="P:transcription initiation at RNA polymerase III promoter"/>
    <property type="evidence" value="ECO:0007669"/>
    <property type="project" value="InterPro"/>
</dbReference>
<gene>
    <name evidence="2" type="ORF">T265_05902</name>
</gene>
<evidence type="ECO:0000313" key="3">
    <source>
        <dbReference type="Proteomes" id="UP000054324"/>
    </source>
</evidence>
<dbReference type="InterPro" id="IPR041499">
    <property type="entry name" value="Tfc1/Sfc1_N"/>
</dbReference>
<dbReference type="CTD" id="20320084"/>
<dbReference type="Proteomes" id="UP000054324">
    <property type="component" value="Unassembled WGS sequence"/>
</dbReference>
<dbReference type="EMBL" id="KL596735">
    <property type="protein sequence ID" value="KER26914.1"/>
    <property type="molecule type" value="Genomic_DNA"/>
</dbReference>
<reference evidence="2 3" key="1">
    <citation type="submission" date="2013-11" db="EMBL/GenBank/DDBJ databases">
        <title>Opisthorchis viverrini - life in the bile duct.</title>
        <authorList>
            <person name="Young N.D."/>
            <person name="Nagarajan N."/>
            <person name="Lin S.J."/>
            <person name="Korhonen P.K."/>
            <person name="Jex A.R."/>
            <person name="Hall R.S."/>
            <person name="Safavi-Hemami H."/>
            <person name="Kaewkong W."/>
            <person name="Bertrand D."/>
            <person name="Gao S."/>
            <person name="Seet Q."/>
            <person name="Wongkham S."/>
            <person name="Teh B.T."/>
            <person name="Wongkham C."/>
            <person name="Intapan P.M."/>
            <person name="Maleewong W."/>
            <person name="Yang X."/>
            <person name="Hu M."/>
            <person name="Wang Z."/>
            <person name="Hofmann A."/>
            <person name="Sternberg P.W."/>
            <person name="Tan P."/>
            <person name="Wang J."/>
            <person name="Gasser R.B."/>
        </authorList>
    </citation>
    <scope>NUCLEOTIDE SEQUENCE [LARGE SCALE GENOMIC DNA]</scope>
</reference>
<accession>A0A075AEP0</accession>
<dbReference type="AlphaFoldDB" id="A0A075AEP0"/>
<dbReference type="Gene3D" id="3.30.200.160">
    <property type="entry name" value="TFIIIC, subcomplex tauA, subunit Sfc1, barrel domain"/>
    <property type="match status" value="1"/>
</dbReference>
<dbReference type="GO" id="GO:0001002">
    <property type="term" value="F:RNA polymerase III type 1 promoter sequence-specific DNA binding"/>
    <property type="evidence" value="ECO:0007669"/>
    <property type="project" value="TreeGrafter"/>
</dbReference>
<dbReference type="PANTHER" id="PTHR13230:SF5">
    <property type="entry name" value="GENERAL TRANSCRIPTION FACTOR 3C POLYPEPTIDE 5"/>
    <property type="match status" value="1"/>
</dbReference>
<dbReference type="Pfam" id="PF17682">
    <property type="entry name" value="Tau95_N"/>
    <property type="match status" value="1"/>
</dbReference>
<evidence type="ECO:0000259" key="1">
    <source>
        <dbReference type="Pfam" id="PF17682"/>
    </source>
</evidence>
<dbReference type="RefSeq" id="XP_009169301.1">
    <property type="nucleotide sequence ID" value="XM_009171037.1"/>
</dbReference>
<organism evidence="2 3">
    <name type="scientific">Opisthorchis viverrini</name>
    <name type="common">Southeast Asian liver fluke</name>
    <dbReference type="NCBI Taxonomy" id="6198"/>
    <lineage>
        <taxon>Eukaryota</taxon>
        <taxon>Metazoa</taxon>
        <taxon>Spiralia</taxon>
        <taxon>Lophotrochozoa</taxon>
        <taxon>Platyhelminthes</taxon>
        <taxon>Trematoda</taxon>
        <taxon>Digenea</taxon>
        <taxon>Opisthorchiida</taxon>
        <taxon>Opisthorchiata</taxon>
        <taxon>Opisthorchiidae</taxon>
        <taxon>Opisthorchis</taxon>
    </lineage>
</organism>
<dbReference type="InterPro" id="IPR040454">
    <property type="entry name" value="TF_IIIC_Tfc1/Sfc1"/>
</dbReference>
<dbReference type="KEGG" id="ovi:T265_05902"/>
<evidence type="ECO:0000313" key="2">
    <source>
        <dbReference type="EMBL" id="KER26914.1"/>
    </source>
</evidence>
<proteinExistence type="predicted"/>
<feature type="domain" description="Transcription factor IIIC subunit Tfc1/Sfc1 triple barrel" evidence="1">
    <location>
        <begin position="12"/>
        <end position="109"/>
    </location>
</feature>
<dbReference type="OrthoDB" id="5598268at2759"/>
<dbReference type="PANTHER" id="PTHR13230">
    <property type="entry name" value="GENERAL TRANSCRIPTION FACTOR IIIC, POLYPEPTIDE 5"/>
    <property type="match status" value="1"/>
</dbReference>
<dbReference type="STRING" id="6198.A0A075AEP0"/>
<name>A0A075AEP0_OPIVI</name>
<sequence length="274" mass="31750">MNSEVPQKQMFAVEVPAIVNNDGKLLDMLGGLDEVLRVFDSEKLRLRLRFRPKMIFAKPACGDPSQVTGLVLSVKQYKNRLTGETKLVPTVIARVPRMYTFETMVDFQYGPYERVNNETPPPPSTLKGDDKYRVFYDDLIIKEPTTTWTRDDKYRVFYDDLIIKEPTTTLDSFLSKNTPLFLPPIQFSRQDLPFNYNFAPRHRSSEYIELEEKCHILPVTIWSEMAQWLAREFTDWKVRGSNPTEASRLSLSRLGQPGSIPALMLPPVHMTFRH</sequence>
<dbReference type="GeneID" id="20320084"/>